<dbReference type="InterPro" id="IPR050072">
    <property type="entry name" value="Peptidase_M20A"/>
</dbReference>
<reference evidence="3 4" key="1">
    <citation type="submission" date="2020-01" db="EMBL/GenBank/DDBJ databases">
        <title>Genomic analysis of Aminipila sp. CBA3637.</title>
        <authorList>
            <person name="Kim Y.B."/>
            <person name="Roh S.W."/>
        </authorList>
    </citation>
    <scope>NUCLEOTIDE SEQUENCE [LARGE SCALE GENOMIC DNA]</scope>
    <source>
        <strain evidence="3 4">CBA3637</strain>
    </source>
</reference>
<dbReference type="RefSeq" id="WP_162362122.1">
    <property type="nucleotide sequence ID" value="NZ_CP047591.1"/>
</dbReference>
<dbReference type="KEGG" id="amic:Ami3637_07995"/>
<evidence type="ECO:0008006" key="5">
    <source>
        <dbReference type="Google" id="ProtNLM"/>
    </source>
</evidence>
<sequence>MEKSVNEIISESFSEKEVINLLTELVSIPSHDGIKGQETGVAEYIYNFFVKEDIEAQLIPVIDGRCNVTARLKGTGNGNSLLFTGHTDTVPPMIWKGTHMKLEFQREKCTDAGLLI</sequence>
<dbReference type="Gene3D" id="3.40.630.10">
    <property type="entry name" value="Zn peptidases"/>
    <property type="match status" value="1"/>
</dbReference>
<keyword evidence="2" id="KW-0862">Zinc</keyword>
<dbReference type="EMBL" id="CP047591">
    <property type="protein sequence ID" value="QHI72352.1"/>
    <property type="molecule type" value="Genomic_DNA"/>
</dbReference>
<accession>A0A6P1MEA1</accession>
<evidence type="ECO:0000313" key="4">
    <source>
        <dbReference type="Proteomes" id="UP000463883"/>
    </source>
</evidence>
<name>A0A6P1MEA1_9FIRM</name>
<dbReference type="AlphaFoldDB" id="A0A6P1MEA1"/>
<dbReference type="PANTHER" id="PTHR43808">
    <property type="entry name" value="ACETYLORNITHINE DEACETYLASE"/>
    <property type="match status" value="1"/>
</dbReference>
<dbReference type="InterPro" id="IPR001261">
    <property type="entry name" value="ArgE/DapE_CS"/>
</dbReference>
<dbReference type="Proteomes" id="UP000463883">
    <property type="component" value="Chromosome"/>
</dbReference>
<keyword evidence="4" id="KW-1185">Reference proteome</keyword>
<keyword evidence="1" id="KW-0378">Hydrolase</keyword>
<dbReference type="PROSITE" id="PS00758">
    <property type="entry name" value="ARGE_DAPE_CPG2_1"/>
    <property type="match status" value="1"/>
</dbReference>
<protein>
    <recommendedName>
        <fullName evidence="5">M20/M25/M40 family metallo-hydrolase</fullName>
    </recommendedName>
</protein>
<dbReference type="SUPFAM" id="SSF53187">
    <property type="entry name" value="Zn-dependent exopeptidases"/>
    <property type="match status" value="1"/>
</dbReference>
<proteinExistence type="predicted"/>
<evidence type="ECO:0000313" key="3">
    <source>
        <dbReference type="EMBL" id="QHI72352.1"/>
    </source>
</evidence>
<organism evidence="3 4">
    <name type="scientific">Aminipila terrae</name>
    <dbReference type="NCBI Taxonomy" id="2697030"/>
    <lineage>
        <taxon>Bacteria</taxon>
        <taxon>Bacillati</taxon>
        <taxon>Bacillota</taxon>
        <taxon>Clostridia</taxon>
        <taxon>Peptostreptococcales</taxon>
        <taxon>Anaerovoracaceae</taxon>
        <taxon>Aminipila</taxon>
    </lineage>
</organism>
<gene>
    <name evidence="3" type="ORF">Ami3637_07995</name>
</gene>
<evidence type="ECO:0000256" key="2">
    <source>
        <dbReference type="ARBA" id="ARBA00022833"/>
    </source>
</evidence>
<evidence type="ECO:0000256" key="1">
    <source>
        <dbReference type="ARBA" id="ARBA00022801"/>
    </source>
</evidence>